<dbReference type="HAMAP" id="MF_00156">
    <property type="entry name" value="PanB"/>
    <property type="match status" value="1"/>
</dbReference>
<dbReference type="NCBIfam" id="NF001452">
    <property type="entry name" value="PRK00311.1"/>
    <property type="match status" value="1"/>
</dbReference>
<dbReference type="Proteomes" id="UP000593892">
    <property type="component" value="Chromosome"/>
</dbReference>
<feature type="binding site" evidence="7 9">
    <location>
        <position position="110"/>
    </location>
    <ligand>
        <name>3-methyl-2-oxobutanoate</name>
        <dbReference type="ChEBI" id="CHEBI:11851"/>
    </ligand>
</feature>
<dbReference type="SUPFAM" id="SSF51621">
    <property type="entry name" value="Phosphoenolpyruvate/pyruvate domain"/>
    <property type="match status" value="1"/>
</dbReference>
<evidence type="ECO:0000256" key="6">
    <source>
        <dbReference type="ARBA" id="ARBA00056497"/>
    </source>
</evidence>
<dbReference type="NCBIfam" id="TIGR00222">
    <property type="entry name" value="panB"/>
    <property type="match status" value="1"/>
</dbReference>
<accession>A0A7S7SKJ0</accession>
<dbReference type="EC" id="2.1.2.11" evidence="7"/>
<evidence type="ECO:0000256" key="8">
    <source>
        <dbReference type="PIRSR" id="PIRSR000388-1"/>
    </source>
</evidence>
<keyword evidence="11" id="KW-0489">Methyltransferase</keyword>
<dbReference type="InterPro" id="IPR003700">
    <property type="entry name" value="Pantoate_hydroxy_MeTrfase"/>
</dbReference>
<keyword evidence="7 10" id="KW-0460">Magnesium</keyword>
<comment type="subcellular location">
    <subcellularLocation>
        <location evidence="7">Cytoplasm</location>
    </subcellularLocation>
</comment>
<reference evidence="11 12" key="1">
    <citation type="submission" date="2020-10" db="EMBL/GenBank/DDBJ databases">
        <title>Complete genome sequence of Paludibaculum fermentans P105T, a facultatively anaerobic acidobacterium capable of dissimilatory Fe(III) reduction.</title>
        <authorList>
            <person name="Dedysh S.N."/>
            <person name="Beletsky A.V."/>
            <person name="Kulichevskaya I.S."/>
            <person name="Mardanov A.V."/>
            <person name="Ravin N.V."/>
        </authorList>
    </citation>
    <scope>NUCLEOTIDE SEQUENCE [LARGE SCALE GENOMIC DNA]</scope>
    <source>
        <strain evidence="11 12">P105</strain>
    </source>
</reference>
<dbReference type="EMBL" id="CP063849">
    <property type="protein sequence ID" value="QOY87085.1"/>
    <property type="molecule type" value="Genomic_DNA"/>
</dbReference>
<dbReference type="PIRSF" id="PIRSF000388">
    <property type="entry name" value="Pantoate_hydroxy_MeTrfase"/>
    <property type="match status" value="1"/>
</dbReference>
<keyword evidence="5 7" id="KW-0808">Transferase</keyword>
<evidence type="ECO:0000256" key="1">
    <source>
        <dbReference type="ARBA" id="ARBA00005033"/>
    </source>
</evidence>
<dbReference type="Pfam" id="PF02548">
    <property type="entry name" value="Pantoate_transf"/>
    <property type="match status" value="1"/>
</dbReference>
<sequence>MQAGHFLNAKQEQRRLSMVTCYDYTFARLLARSSIDGILVGDSAAMVMHGHPSTIAARVEMMKLHTEAVARGAGDKLIVADMPFLSYRMGWTSALDAAHVLMSAGAQAVKLEGVDGHEDVVQRLVESGIPVMGHLGLQPQSIHAFGGYKVQGRGDEAAQKILRQAVALEQLGAFSIVLECIPAPLASEVTAALRIPTIGIGAGAGCDGQILVLQDLLGMNTDFHPRFVRHFLEGANAIVDALDGYDQAVKSGSFPAVEESYT</sequence>
<evidence type="ECO:0000256" key="10">
    <source>
        <dbReference type="PIRSR" id="PIRSR000388-3"/>
    </source>
</evidence>
<feature type="binding site" evidence="7 10">
    <location>
        <position position="112"/>
    </location>
    <ligand>
        <name>Mg(2+)</name>
        <dbReference type="ChEBI" id="CHEBI:18420"/>
    </ligand>
</feature>
<dbReference type="PANTHER" id="PTHR20881">
    <property type="entry name" value="3-METHYL-2-OXOBUTANOATE HYDROXYMETHYLTRANSFERASE"/>
    <property type="match status" value="1"/>
</dbReference>
<keyword evidence="7 10" id="KW-0479">Metal-binding</keyword>
<evidence type="ECO:0000256" key="2">
    <source>
        <dbReference type="ARBA" id="ARBA00008676"/>
    </source>
</evidence>
<dbReference type="UniPathway" id="UPA00028">
    <property type="reaction ID" value="UER00003"/>
</dbReference>
<dbReference type="RefSeq" id="WP_194448754.1">
    <property type="nucleotide sequence ID" value="NZ_CP063849.1"/>
</dbReference>
<feature type="binding site" evidence="7 10">
    <location>
        <position position="81"/>
    </location>
    <ligand>
        <name>Mg(2+)</name>
        <dbReference type="ChEBI" id="CHEBI:18420"/>
    </ligand>
</feature>
<feature type="binding site" evidence="7 10">
    <location>
        <position position="42"/>
    </location>
    <ligand>
        <name>Mg(2+)</name>
        <dbReference type="ChEBI" id="CHEBI:18420"/>
    </ligand>
</feature>
<proteinExistence type="inferred from homology"/>
<dbReference type="GO" id="GO:0032259">
    <property type="term" value="P:methylation"/>
    <property type="evidence" value="ECO:0007669"/>
    <property type="project" value="UniProtKB-KW"/>
</dbReference>
<dbReference type="InterPro" id="IPR040442">
    <property type="entry name" value="Pyrv_kinase-like_dom_sf"/>
</dbReference>
<evidence type="ECO:0000256" key="4">
    <source>
        <dbReference type="ARBA" id="ARBA00022655"/>
    </source>
</evidence>
<dbReference type="CDD" id="cd06557">
    <property type="entry name" value="KPHMT-like"/>
    <property type="match status" value="1"/>
</dbReference>
<evidence type="ECO:0000313" key="11">
    <source>
        <dbReference type="EMBL" id="QOY87085.1"/>
    </source>
</evidence>
<keyword evidence="7" id="KW-0963">Cytoplasm</keyword>
<comment type="subunit">
    <text evidence="3 7">Homodecamer; pentamer of dimers.</text>
</comment>
<evidence type="ECO:0000256" key="3">
    <source>
        <dbReference type="ARBA" id="ARBA00011424"/>
    </source>
</evidence>
<comment type="function">
    <text evidence="6 7">Catalyzes the reversible reaction in which hydroxymethyl group from 5,10-methylenetetrahydrofolate is transferred onto alpha-ketoisovalerate to form ketopantoate.</text>
</comment>
<dbReference type="GO" id="GO:0000287">
    <property type="term" value="F:magnesium ion binding"/>
    <property type="evidence" value="ECO:0007669"/>
    <property type="project" value="TreeGrafter"/>
</dbReference>
<evidence type="ECO:0000256" key="5">
    <source>
        <dbReference type="ARBA" id="ARBA00022679"/>
    </source>
</evidence>
<name>A0A7S7SKJ0_PALFE</name>
<dbReference type="InterPro" id="IPR015813">
    <property type="entry name" value="Pyrv/PenolPyrv_kinase-like_dom"/>
</dbReference>
<dbReference type="KEGG" id="pfer:IRI77_30610"/>
<protein>
    <recommendedName>
        <fullName evidence="7">3-methyl-2-oxobutanoate hydroxymethyltransferase</fullName>
        <ecNumber evidence="7">2.1.2.11</ecNumber>
    </recommendedName>
    <alternativeName>
        <fullName evidence="7">Ketopantoate hydroxymethyltransferase</fullName>
        <shortName evidence="7">KPHMT</shortName>
    </alternativeName>
</protein>
<organism evidence="11 12">
    <name type="scientific">Paludibaculum fermentans</name>
    <dbReference type="NCBI Taxonomy" id="1473598"/>
    <lineage>
        <taxon>Bacteria</taxon>
        <taxon>Pseudomonadati</taxon>
        <taxon>Acidobacteriota</taxon>
        <taxon>Terriglobia</taxon>
        <taxon>Bryobacterales</taxon>
        <taxon>Bryobacteraceae</taxon>
        <taxon>Paludibaculum</taxon>
    </lineage>
</organism>
<comment type="catalytic activity">
    <reaction evidence="7">
        <text>(6R)-5,10-methylene-5,6,7,8-tetrahydrofolate + 3-methyl-2-oxobutanoate + H2O = 2-dehydropantoate + (6S)-5,6,7,8-tetrahydrofolate</text>
        <dbReference type="Rhea" id="RHEA:11824"/>
        <dbReference type="ChEBI" id="CHEBI:11561"/>
        <dbReference type="ChEBI" id="CHEBI:11851"/>
        <dbReference type="ChEBI" id="CHEBI:15377"/>
        <dbReference type="ChEBI" id="CHEBI:15636"/>
        <dbReference type="ChEBI" id="CHEBI:57453"/>
        <dbReference type="EC" id="2.1.2.11"/>
    </reaction>
</comment>
<dbReference type="GO" id="GO:0008168">
    <property type="term" value="F:methyltransferase activity"/>
    <property type="evidence" value="ECO:0007669"/>
    <property type="project" value="UniProtKB-KW"/>
</dbReference>
<dbReference type="Gene3D" id="3.20.20.60">
    <property type="entry name" value="Phosphoenolpyruvate-binding domains"/>
    <property type="match status" value="1"/>
</dbReference>
<keyword evidence="4 7" id="KW-0566">Pantothenate biosynthesis</keyword>
<dbReference type="PANTHER" id="PTHR20881:SF0">
    <property type="entry name" value="3-METHYL-2-OXOBUTANOATE HYDROXYMETHYLTRANSFERASE"/>
    <property type="match status" value="1"/>
</dbReference>
<dbReference type="GO" id="GO:0015940">
    <property type="term" value="P:pantothenate biosynthetic process"/>
    <property type="evidence" value="ECO:0007669"/>
    <property type="project" value="UniProtKB-UniRule"/>
</dbReference>
<dbReference type="FunFam" id="3.20.20.60:FF:000003">
    <property type="entry name" value="3-methyl-2-oxobutanoate hydroxymethyltransferase"/>
    <property type="match status" value="1"/>
</dbReference>
<comment type="similarity">
    <text evidence="2 7">Belongs to the PanB family.</text>
</comment>
<dbReference type="AlphaFoldDB" id="A0A7S7SKJ0"/>
<evidence type="ECO:0000256" key="7">
    <source>
        <dbReference type="HAMAP-Rule" id="MF_00156"/>
    </source>
</evidence>
<feature type="binding site" evidence="7 9">
    <location>
        <begin position="42"/>
        <end position="43"/>
    </location>
    <ligand>
        <name>3-methyl-2-oxobutanoate</name>
        <dbReference type="ChEBI" id="CHEBI:11851"/>
    </ligand>
</feature>
<dbReference type="GO" id="GO:0003864">
    <property type="term" value="F:3-methyl-2-oxobutanoate hydroxymethyltransferase activity"/>
    <property type="evidence" value="ECO:0007669"/>
    <property type="project" value="UniProtKB-UniRule"/>
</dbReference>
<dbReference type="GO" id="GO:0005737">
    <property type="term" value="C:cytoplasm"/>
    <property type="evidence" value="ECO:0007669"/>
    <property type="project" value="UniProtKB-SubCell"/>
</dbReference>
<feature type="binding site" evidence="7 9">
    <location>
        <position position="81"/>
    </location>
    <ligand>
        <name>3-methyl-2-oxobutanoate</name>
        <dbReference type="ChEBI" id="CHEBI:11851"/>
    </ligand>
</feature>
<gene>
    <name evidence="7 11" type="primary">panB</name>
    <name evidence="11" type="ORF">IRI77_30610</name>
</gene>
<evidence type="ECO:0000313" key="12">
    <source>
        <dbReference type="Proteomes" id="UP000593892"/>
    </source>
</evidence>
<keyword evidence="12" id="KW-1185">Reference proteome</keyword>
<comment type="pathway">
    <text evidence="1 7">Cofactor biosynthesis; (R)-pantothenate biosynthesis; (R)-pantoate from 3-methyl-2-oxobutanoate: step 1/2.</text>
</comment>
<feature type="active site" description="Proton acceptor" evidence="7 8">
    <location>
        <position position="179"/>
    </location>
</feature>
<comment type="cofactor">
    <cofactor evidence="7 10">
        <name>Mg(2+)</name>
        <dbReference type="ChEBI" id="CHEBI:18420"/>
    </cofactor>
    <text evidence="7 10">Binds 1 Mg(2+) ion per subunit.</text>
</comment>
<evidence type="ECO:0000256" key="9">
    <source>
        <dbReference type="PIRSR" id="PIRSR000388-2"/>
    </source>
</evidence>